<comment type="caution">
    <text evidence="3">The sequence shown here is derived from an EMBL/GenBank/DDBJ whole genome shotgun (WGS) entry which is preliminary data.</text>
</comment>
<protein>
    <recommendedName>
        <fullName evidence="2">Copper homeostasis protein cutC homolog</fullName>
    </recommendedName>
</protein>
<proteinExistence type="inferred from homology"/>
<comment type="similarity">
    <text evidence="1">Belongs to the CutC family.</text>
</comment>
<dbReference type="AlphaFoldDB" id="A0AA37SMX4"/>
<dbReference type="Gene3D" id="3.20.20.380">
    <property type="entry name" value="Copper homeostasis (CutC) domain"/>
    <property type="match status" value="1"/>
</dbReference>
<dbReference type="PANTHER" id="PTHR12598:SF0">
    <property type="entry name" value="COPPER HOMEOSTASIS PROTEIN CUTC HOMOLOG"/>
    <property type="match status" value="1"/>
</dbReference>
<evidence type="ECO:0000313" key="4">
    <source>
        <dbReference type="Proteomes" id="UP001156666"/>
    </source>
</evidence>
<evidence type="ECO:0000256" key="1">
    <source>
        <dbReference type="ARBA" id="ARBA00007768"/>
    </source>
</evidence>
<dbReference type="InterPro" id="IPR005627">
    <property type="entry name" value="CutC-like"/>
</dbReference>
<keyword evidence="4" id="KW-1185">Reference proteome</keyword>
<evidence type="ECO:0000256" key="2">
    <source>
        <dbReference type="ARBA" id="ARBA00019014"/>
    </source>
</evidence>
<dbReference type="GO" id="GO:0005507">
    <property type="term" value="F:copper ion binding"/>
    <property type="evidence" value="ECO:0007669"/>
    <property type="project" value="TreeGrafter"/>
</dbReference>
<organism evidence="3 4">
    <name type="scientific">Portibacter lacus</name>
    <dbReference type="NCBI Taxonomy" id="1099794"/>
    <lineage>
        <taxon>Bacteria</taxon>
        <taxon>Pseudomonadati</taxon>
        <taxon>Bacteroidota</taxon>
        <taxon>Saprospiria</taxon>
        <taxon>Saprospirales</taxon>
        <taxon>Haliscomenobacteraceae</taxon>
        <taxon>Portibacter</taxon>
    </lineage>
</organism>
<dbReference type="Proteomes" id="UP001156666">
    <property type="component" value="Unassembled WGS sequence"/>
</dbReference>
<dbReference type="InterPro" id="IPR036822">
    <property type="entry name" value="CutC-like_dom_sf"/>
</dbReference>
<dbReference type="PANTHER" id="PTHR12598">
    <property type="entry name" value="COPPER HOMEOSTASIS PROTEIN CUTC"/>
    <property type="match status" value="1"/>
</dbReference>
<sequence>MTATYLKEACIETVDEALSVIANGANRVEFCSRLELDGLTPDIEEVKKLMQQTDIPIMVMIRPRGGNFEYNSDEVEQMKQEILEFKAIGIQGVVFGVLEGQCINEELTRALAQLASPLEVCFHKAIDDVEDPITATKTLSQIPEITRILTSGQKKTAWEGRATLMQMKDAAGEHLSIMPAGKVTSENIGKLHELLNAKEYHGRNIVIK</sequence>
<name>A0AA37SMX4_9BACT</name>
<dbReference type="SUPFAM" id="SSF110395">
    <property type="entry name" value="CutC-like"/>
    <property type="match status" value="1"/>
</dbReference>
<accession>A0AA37SMX4</accession>
<evidence type="ECO:0000313" key="3">
    <source>
        <dbReference type="EMBL" id="GLR15969.1"/>
    </source>
</evidence>
<reference evidence="3" key="2">
    <citation type="submission" date="2023-01" db="EMBL/GenBank/DDBJ databases">
        <title>Draft genome sequence of Portibacter lacus strain NBRC 108769.</title>
        <authorList>
            <person name="Sun Q."/>
            <person name="Mori K."/>
        </authorList>
    </citation>
    <scope>NUCLEOTIDE SEQUENCE</scope>
    <source>
        <strain evidence="3">NBRC 108769</strain>
    </source>
</reference>
<dbReference type="EMBL" id="BSOH01000002">
    <property type="protein sequence ID" value="GLR15969.1"/>
    <property type="molecule type" value="Genomic_DNA"/>
</dbReference>
<dbReference type="RefSeq" id="WP_235294832.1">
    <property type="nucleotide sequence ID" value="NZ_BSOH01000002.1"/>
</dbReference>
<dbReference type="Pfam" id="PF03932">
    <property type="entry name" value="CutC"/>
    <property type="match status" value="1"/>
</dbReference>
<reference evidence="3" key="1">
    <citation type="journal article" date="2014" name="Int. J. Syst. Evol. Microbiol.">
        <title>Complete genome sequence of Corynebacterium casei LMG S-19264T (=DSM 44701T), isolated from a smear-ripened cheese.</title>
        <authorList>
            <consortium name="US DOE Joint Genome Institute (JGI-PGF)"/>
            <person name="Walter F."/>
            <person name="Albersmeier A."/>
            <person name="Kalinowski J."/>
            <person name="Ruckert C."/>
        </authorList>
    </citation>
    <scope>NUCLEOTIDE SEQUENCE</scope>
    <source>
        <strain evidence="3">NBRC 108769</strain>
    </source>
</reference>
<gene>
    <name evidence="3" type="ORF">GCM10007940_05840</name>
</gene>